<protein>
    <submittedName>
        <fullName evidence="1">Uncharacterized protein</fullName>
    </submittedName>
</protein>
<accession>A0ABD4A7Y9</accession>
<name>A0ABD4A7Y9_9BACI</name>
<sequence length="50" mass="5862">MLFFGDEACSRHHFEVKNAQFWRRASFSSPFLVGKLHFMATRPNLVANFD</sequence>
<dbReference type="AlphaFoldDB" id="A0ABD4A7Y9"/>
<gene>
    <name evidence="1" type="ORF">B4167_2108</name>
</gene>
<evidence type="ECO:0000313" key="2">
    <source>
        <dbReference type="Proteomes" id="UP000032076"/>
    </source>
</evidence>
<reference evidence="1 2" key="1">
    <citation type="submission" date="2015-01" db="EMBL/GenBank/DDBJ databases">
        <title>Draft Genome Sequences of Four Bacillus thermoamylovorans Strains, Isolated From Food Products.</title>
        <authorList>
            <person name="Krawcyk A.O."/>
            <person name="Berendsen E.M."/>
            <person name="Eijlander R.T."/>
            <person name="de Jong A."/>
            <person name="Wells-Bennik M."/>
            <person name="Kuipers O.P."/>
        </authorList>
    </citation>
    <scope>NUCLEOTIDE SEQUENCE [LARGE SCALE GENOMIC DNA]</scope>
    <source>
        <strain evidence="1 2">B4167</strain>
    </source>
</reference>
<organism evidence="1 2">
    <name type="scientific">Caldibacillus thermoamylovorans</name>
    <dbReference type="NCBI Taxonomy" id="35841"/>
    <lineage>
        <taxon>Bacteria</taxon>
        <taxon>Bacillati</taxon>
        <taxon>Bacillota</taxon>
        <taxon>Bacilli</taxon>
        <taxon>Bacillales</taxon>
        <taxon>Bacillaceae</taxon>
        <taxon>Caldibacillus</taxon>
    </lineage>
</organism>
<dbReference type="EMBL" id="JXLU01000043">
    <property type="protein sequence ID" value="KIO73385.1"/>
    <property type="molecule type" value="Genomic_DNA"/>
</dbReference>
<proteinExistence type="predicted"/>
<evidence type="ECO:0000313" key="1">
    <source>
        <dbReference type="EMBL" id="KIO73385.1"/>
    </source>
</evidence>
<dbReference type="Proteomes" id="UP000032076">
    <property type="component" value="Unassembled WGS sequence"/>
</dbReference>
<comment type="caution">
    <text evidence="1">The sequence shown here is derived from an EMBL/GenBank/DDBJ whole genome shotgun (WGS) entry which is preliminary data.</text>
</comment>